<comment type="caution">
    <text evidence="2">The sequence shown here is derived from an EMBL/GenBank/DDBJ whole genome shotgun (WGS) entry which is preliminary data.</text>
</comment>
<gene>
    <name evidence="2" type="ORF">NX794_05655</name>
</gene>
<dbReference type="SUPFAM" id="SSF48371">
    <property type="entry name" value="ARM repeat"/>
    <property type="match status" value="1"/>
</dbReference>
<dbReference type="RefSeq" id="WP_258777071.1">
    <property type="nucleotide sequence ID" value="NZ_JANUGP010000003.1"/>
</dbReference>
<evidence type="ECO:0000256" key="1">
    <source>
        <dbReference type="SAM" id="MobiDB-lite"/>
    </source>
</evidence>
<sequence length="778" mass="82595">MSEDSSTESRRPTAGAPDRTDDPPRHREKEPAGRDPGTDRDGTEPAERDRAKETPAPRSDAEERDGPISEKDALRSLAEGSGPDDAERSEALRAGAIADEIARRLSADAAGTRIGTLALFNADVSFGGGFHTGGARTGGPRPPGVSVLALDAADIGGHTELFVTPEGYAEALDALCEQRVLVLTGAPGSGREAAAVNLLGEALAMDGGGAGCHRLLTPATVLGAGWEPPVKNSGYLAALDDGPAVDGEFAAAFLDGHGTARWSAVVAALRAHGCFLVLTGGHDLDALAAGPAGDRLARHPLAPVDPLAIVERRVLGHGGGSDAESELHRLLERTGAATALREQPTARNAARLASVIRADGDVAAVVAQLRDPSEQVRAWFGRHRTPDAVSFALAAAVLEECGYLTVADAAVRLRAALVGPETAPPDLRFADRLGHEQQWIRLDASPEGGFAPPRVRFRNALLGQVILGHAWTLLDGRREALLDWLRGLLNHRDLEVRARAAVAAGVVALADPHHAVHRFLTTWAGSTSWPLRQAAATALGVAGSRPETAEGVWELLHRWARGDASAQQRRLAGTAANAVGGLLGRTAPERAVAVLRDALDRKDDWGTLPSVAWGGVHLIHQGQSAAVLDAYLTWSEPQDLSPMVVKSLSAFVFAVTRPYEEPVVPAVDSRRGTPVPGVPVLLGDLPRHHDRLAELWARALARRPVQDSALEALRLWVNEYADRSPGSLDALAALLVSVAARPGRHRERLAWWLEKWARDRERPSANAARLLRALDRAR</sequence>
<keyword evidence="3" id="KW-1185">Reference proteome</keyword>
<feature type="region of interest" description="Disordered" evidence="1">
    <location>
        <begin position="1"/>
        <end position="88"/>
    </location>
</feature>
<feature type="compositionally biased region" description="Basic and acidic residues" evidence="1">
    <location>
        <begin position="18"/>
        <end position="74"/>
    </location>
</feature>
<dbReference type="Gene3D" id="1.25.10.10">
    <property type="entry name" value="Leucine-rich Repeat Variant"/>
    <property type="match status" value="1"/>
</dbReference>
<organism evidence="2 3">
    <name type="scientific">Streptomyces pyxinicus</name>
    <dbReference type="NCBI Taxonomy" id="2970331"/>
    <lineage>
        <taxon>Bacteria</taxon>
        <taxon>Bacillati</taxon>
        <taxon>Actinomycetota</taxon>
        <taxon>Actinomycetes</taxon>
        <taxon>Kitasatosporales</taxon>
        <taxon>Streptomycetaceae</taxon>
        <taxon>Streptomyces</taxon>
    </lineage>
</organism>
<dbReference type="InterPro" id="IPR016024">
    <property type="entry name" value="ARM-type_fold"/>
</dbReference>
<proteinExistence type="predicted"/>
<name>A0ABT2AWT9_9ACTN</name>
<dbReference type="EMBL" id="JANUGP010000003">
    <property type="protein sequence ID" value="MCS0600717.1"/>
    <property type="molecule type" value="Genomic_DNA"/>
</dbReference>
<reference evidence="2 3" key="1">
    <citation type="submission" date="2022-08" db="EMBL/GenBank/DDBJ databases">
        <authorList>
            <person name="Somphong A."/>
            <person name="Phongsopitanun W."/>
        </authorList>
    </citation>
    <scope>NUCLEOTIDE SEQUENCE [LARGE SCALE GENOMIC DNA]</scope>
    <source>
        <strain evidence="2 3">LP11</strain>
    </source>
</reference>
<dbReference type="Proteomes" id="UP001205612">
    <property type="component" value="Unassembled WGS sequence"/>
</dbReference>
<dbReference type="InterPro" id="IPR011989">
    <property type="entry name" value="ARM-like"/>
</dbReference>
<evidence type="ECO:0000313" key="3">
    <source>
        <dbReference type="Proteomes" id="UP001205612"/>
    </source>
</evidence>
<protein>
    <submittedName>
        <fullName evidence="2">Uncharacterized protein</fullName>
    </submittedName>
</protein>
<evidence type="ECO:0000313" key="2">
    <source>
        <dbReference type="EMBL" id="MCS0600717.1"/>
    </source>
</evidence>
<accession>A0ABT2AWT9</accession>